<keyword evidence="3" id="KW-1185">Reference proteome</keyword>
<feature type="transmembrane region" description="Helical" evidence="1">
    <location>
        <begin position="34"/>
        <end position="52"/>
    </location>
</feature>
<organism evidence="2 3">
    <name type="scientific">Vibrio quintilis</name>
    <dbReference type="NCBI Taxonomy" id="1117707"/>
    <lineage>
        <taxon>Bacteria</taxon>
        <taxon>Pseudomonadati</taxon>
        <taxon>Pseudomonadota</taxon>
        <taxon>Gammaproteobacteria</taxon>
        <taxon>Vibrionales</taxon>
        <taxon>Vibrionaceae</taxon>
        <taxon>Vibrio</taxon>
    </lineage>
</organism>
<sequence>MQPSAPNKILSNLVALHFGFLYAATAVIHNGNTAAIYLTIALWVAVSFFGTYRLHKAMAAKKALKVKAKFPAYIGYAFALLPISLAGFLSLLSLLLKP</sequence>
<evidence type="ECO:0000313" key="3">
    <source>
        <dbReference type="Proteomes" id="UP000184600"/>
    </source>
</evidence>
<protein>
    <submittedName>
        <fullName evidence="2">Uncharacterized protein</fullName>
    </submittedName>
</protein>
<proteinExistence type="predicted"/>
<dbReference type="AlphaFoldDB" id="A0A1M7YWG7"/>
<gene>
    <name evidence="2" type="ORF">VQ7734_02707</name>
</gene>
<keyword evidence="1" id="KW-0472">Membrane</keyword>
<reference evidence="3" key="1">
    <citation type="submission" date="2016-12" db="EMBL/GenBank/DDBJ databases">
        <authorList>
            <person name="Rodrigo-Torres L."/>
            <person name="Arahal R.D."/>
            <person name="Lucena T."/>
        </authorList>
    </citation>
    <scope>NUCLEOTIDE SEQUENCE [LARGE SCALE GENOMIC DNA]</scope>
</reference>
<feature type="transmembrane region" description="Helical" evidence="1">
    <location>
        <begin position="9"/>
        <end position="28"/>
    </location>
</feature>
<keyword evidence="1" id="KW-1133">Transmembrane helix</keyword>
<evidence type="ECO:0000313" key="2">
    <source>
        <dbReference type="EMBL" id="SHO56938.1"/>
    </source>
</evidence>
<name>A0A1M7YWG7_9VIBR</name>
<dbReference type="OrthoDB" id="9853229at2"/>
<dbReference type="Proteomes" id="UP000184600">
    <property type="component" value="Unassembled WGS sequence"/>
</dbReference>
<dbReference type="EMBL" id="FRFG01000031">
    <property type="protein sequence ID" value="SHO56938.1"/>
    <property type="molecule type" value="Genomic_DNA"/>
</dbReference>
<keyword evidence="1" id="KW-0812">Transmembrane</keyword>
<dbReference type="RefSeq" id="WP_073583407.1">
    <property type="nucleotide sequence ID" value="NZ_AP024898.1"/>
</dbReference>
<accession>A0A1M7YWG7</accession>
<evidence type="ECO:0000256" key="1">
    <source>
        <dbReference type="SAM" id="Phobius"/>
    </source>
</evidence>
<feature type="transmembrane region" description="Helical" evidence="1">
    <location>
        <begin position="73"/>
        <end position="96"/>
    </location>
</feature>